<gene>
    <name evidence="5" type="ORF">Vqi01_10510</name>
</gene>
<feature type="signal peptide" evidence="4">
    <location>
        <begin position="1"/>
        <end position="22"/>
    </location>
</feature>
<dbReference type="Gene3D" id="3.40.190.10">
    <property type="entry name" value="Periplasmic binding protein-like II"/>
    <property type="match status" value="2"/>
</dbReference>
<evidence type="ECO:0000313" key="5">
    <source>
        <dbReference type="EMBL" id="GIJ25889.1"/>
    </source>
</evidence>
<comment type="similarity">
    <text evidence="1">Belongs to the bacterial solute-binding protein 1 family.</text>
</comment>
<evidence type="ECO:0000313" key="6">
    <source>
        <dbReference type="Proteomes" id="UP000653076"/>
    </source>
</evidence>
<feature type="chain" id="PRO_5045671885" evidence="4">
    <location>
        <begin position="23"/>
        <end position="433"/>
    </location>
</feature>
<protein>
    <submittedName>
        <fullName evidence="5">Sugar ABC transporter substrate-binding protein</fullName>
    </submittedName>
</protein>
<dbReference type="PANTHER" id="PTHR30061:SF50">
    <property type="entry name" value="MALTOSE_MALTODEXTRIN-BINDING PERIPLASMIC PROTEIN"/>
    <property type="match status" value="1"/>
</dbReference>
<dbReference type="PROSITE" id="PS51257">
    <property type="entry name" value="PROKAR_LIPOPROTEIN"/>
    <property type="match status" value="1"/>
</dbReference>
<accession>A0ABQ4J6T4</accession>
<keyword evidence="3 4" id="KW-0732">Signal</keyword>
<dbReference type="Proteomes" id="UP000653076">
    <property type="component" value="Unassembled WGS sequence"/>
</dbReference>
<keyword evidence="2" id="KW-0813">Transport</keyword>
<keyword evidence="6" id="KW-1185">Reference proteome</keyword>
<comment type="caution">
    <text evidence="5">The sequence shown here is derived from an EMBL/GenBank/DDBJ whole genome shotgun (WGS) entry which is preliminary data.</text>
</comment>
<evidence type="ECO:0000256" key="3">
    <source>
        <dbReference type="ARBA" id="ARBA00022729"/>
    </source>
</evidence>
<sequence>MRRTARGIAVLAAATLALSVAACGGEDKASEEQPKADPAALTAELTWWDTSDPQNEGPAFKELIAKFNQTYPNVKINYQSVPFGEAQNKFKTAAQAKTGAPDILRAEVAWVPEFASLGYLYALDGSELLADESDFLATPLASNRYDGKTYGVPQVTDSLALMYNKELLGKAGVGEPPKTWAELKTASQTIKEKTGAEGVYLNPAGYFLLPFMYGEGGDLVDTEGKKIVVNSEQNAAGLKIAKDLVDSGAAAKPSANDAYGTMMTLFKEQKVAMIINGPWEVNNVKSAPDFGGVENLGVAPVPAGSARAGGPVGGHNYVIWSGMPQEKVDAAVAFVKFMSSAESQAFLSEKLGLLPTRSSAYQVDAVKNNAVVAAFQAVNEAAVGRPWIPEAGQFFGPLDQLATEVLIQNKDPKAALDAVAKKYKAEVVPGYGL</sequence>
<dbReference type="RefSeq" id="WP_204033343.1">
    <property type="nucleotide sequence ID" value="NZ_BOPC01000013.1"/>
</dbReference>
<dbReference type="Pfam" id="PF01547">
    <property type="entry name" value="SBP_bac_1"/>
    <property type="match status" value="1"/>
</dbReference>
<reference evidence="5 6" key="1">
    <citation type="submission" date="2021-01" db="EMBL/GenBank/DDBJ databases">
        <title>Whole genome shotgun sequence of Verrucosispora qiuiae NBRC 106684.</title>
        <authorList>
            <person name="Komaki H."/>
            <person name="Tamura T."/>
        </authorList>
    </citation>
    <scope>NUCLEOTIDE SEQUENCE [LARGE SCALE GENOMIC DNA]</scope>
    <source>
        <strain evidence="5 6">NBRC 106684</strain>
    </source>
</reference>
<evidence type="ECO:0000256" key="4">
    <source>
        <dbReference type="SAM" id="SignalP"/>
    </source>
</evidence>
<dbReference type="PANTHER" id="PTHR30061">
    <property type="entry name" value="MALTOSE-BINDING PERIPLASMIC PROTEIN"/>
    <property type="match status" value="1"/>
</dbReference>
<proteinExistence type="inferred from homology"/>
<dbReference type="EMBL" id="BOPC01000013">
    <property type="protein sequence ID" value="GIJ25889.1"/>
    <property type="molecule type" value="Genomic_DNA"/>
</dbReference>
<dbReference type="InterPro" id="IPR006059">
    <property type="entry name" value="SBP"/>
</dbReference>
<evidence type="ECO:0000256" key="2">
    <source>
        <dbReference type="ARBA" id="ARBA00022448"/>
    </source>
</evidence>
<organism evidence="5 6">
    <name type="scientific">Micromonospora qiuiae</name>
    <dbReference type="NCBI Taxonomy" id="502268"/>
    <lineage>
        <taxon>Bacteria</taxon>
        <taxon>Bacillati</taxon>
        <taxon>Actinomycetota</taxon>
        <taxon>Actinomycetes</taxon>
        <taxon>Micromonosporales</taxon>
        <taxon>Micromonosporaceae</taxon>
        <taxon>Micromonospora</taxon>
    </lineage>
</organism>
<name>A0ABQ4J6T4_9ACTN</name>
<evidence type="ECO:0000256" key="1">
    <source>
        <dbReference type="ARBA" id="ARBA00008520"/>
    </source>
</evidence>
<dbReference type="SUPFAM" id="SSF53850">
    <property type="entry name" value="Periplasmic binding protein-like II"/>
    <property type="match status" value="1"/>
</dbReference>